<evidence type="ECO:0000256" key="1">
    <source>
        <dbReference type="ARBA" id="ARBA00023015"/>
    </source>
</evidence>
<keyword evidence="1" id="KW-0805">Transcription regulation</keyword>
<dbReference type="Pfam" id="PF08359">
    <property type="entry name" value="TetR_C_4"/>
    <property type="match status" value="1"/>
</dbReference>
<comment type="caution">
    <text evidence="6">The sequence shown here is derived from an EMBL/GenBank/DDBJ whole genome shotgun (WGS) entry which is preliminary data.</text>
</comment>
<keyword evidence="7" id="KW-1185">Reference proteome</keyword>
<feature type="DNA-binding region" description="H-T-H motif" evidence="4">
    <location>
        <begin position="36"/>
        <end position="55"/>
    </location>
</feature>
<dbReference type="Proteomes" id="UP000528457">
    <property type="component" value="Unassembled WGS sequence"/>
</dbReference>
<dbReference type="GO" id="GO:0000976">
    <property type="term" value="F:transcription cis-regulatory region binding"/>
    <property type="evidence" value="ECO:0007669"/>
    <property type="project" value="TreeGrafter"/>
</dbReference>
<feature type="domain" description="HTH tetR-type" evidence="5">
    <location>
        <begin position="13"/>
        <end position="73"/>
    </location>
</feature>
<dbReference type="PROSITE" id="PS50977">
    <property type="entry name" value="HTH_TETR_2"/>
    <property type="match status" value="1"/>
</dbReference>
<dbReference type="RefSeq" id="WP_166849115.1">
    <property type="nucleotide sequence ID" value="NZ_JAAONY010000001.1"/>
</dbReference>
<dbReference type="SUPFAM" id="SSF46689">
    <property type="entry name" value="Homeodomain-like"/>
    <property type="match status" value="1"/>
</dbReference>
<evidence type="ECO:0000256" key="3">
    <source>
        <dbReference type="ARBA" id="ARBA00023163"/>
    </source>
</evidence>
<dbReference type="PRINTS" id="PR00455">
    <property type="entry name" value="HTHTETR"/>
</dbReference>
<dbReference type="SUPFAM" id="SSF48498">
    <property type="entry name" value="Tetracyclin repressor-like, C-terminal domain"/>
    <property type="match status" value="1"/>
</dbReference>
<dbReference type="InParanoid" id="A0A7X0JTU7"/>
<evidence type="ECO:0000259" key="5">
    <source>
        <dbReference type="PROSITE" id="PS50977"/>
    </source>
</evidence>
<organism evidence="6 7">
    <name type="scientific">Pseudoteredinibacter isoporae</name>
    <dbReference type="NCBI Taxonomy" id="570281"/>
    <lineage>
        <taxon>Bacteria</taxon>
        <taxon>Pseudomonadati</taxon>
        <taxon>Pseudomonadota</taxon>
        <taxon>Gammaproteobacteria</taxon>
        <taxon>Cellvibrionales</taxon>
        <taxon>Cellvibrionaceae</taxon>
        <taxon>Pseudoteredinibacter</taxon>
    </lineage>
</organism>
<accession>A0A7X0JTU7</accession>
<sequence length="241" mass="28349">MNSRSSKPLSRQQERGQKILQAATQLFSEQGYHHSSTRQIAKAAGVSEGTVFNYFESKNALLEEIIKGFYERLTETAQDGLHERHNSLDQFNFLAKNHIRMIAADNFLLMRLLAVYFSEHFNFYLDYQNSSIFKHSKSYTRLFDRIIREGIARKELRKDIKLSAMRDLFFGSMEYGVRSLLAQLEPGENQLSDRKLRQYAKTLCQPIWESMKVRGHEHQNRRELEICERLERVAERLEGHL</sequence>
<dbReference type="InterPro" id="IPR023772">
    <property type="entry name" value="DNA-bd_HTH_TetR-type_CS"/>
</dbReference>
<dbReference type="Gene3D" id="1.10.357.10">
    <property type="entry name" value="Tetracycline Repressor, domain 2"/>
    <property type="match status" value="1"/>
</dbReference>
<evidence type="ECO:0000256" key="2">
    <source>
        <dbReference type="ARBA" id="ARBA00023125"/>
    </source>
</evidence>
<dbReference type="FunFam" id="1.10.10.60:FF:000141">
    <property type="entry name" value="TetR family transcriptional regulator"/>
    <property type="match status" value="1"/>
</dbReference>
<dbReference type="PANTHER" id="PTHR30055:SF234">
    <property type="entry name" value="HTH-TYPE TRANSCRIPTIONAL REGULATOR BETI"/>
    <property type="match status" value="1"/>
</dbReference>
<keyword evidence="3" id="KW-0804">Transcription</keyword>
<dbReference type="InterPro" id="IPR009057">
    <property type="entry name" value="Homeodomain-like_sf"/>
</dbReference>
<dbReference type="InterPro" id="IPR013570">
    <property type="entry name" value="Tscrpt_reg_YsiA_C"/>
</dbReference>
<evidence type="ECO:0000256" key="4">
    <source>
        <dbReference type="PROSITE-ProRule" id="PRU00335"/>
    </source>
</evidence>
<dbReference type="PROSITE" id="PS01081">
    <property type="entry name" value="HTH_TETR_1"/>
    <property type="match status" value="1"/>
</dbReference>
<dbReference type="EMBL" id="JACHHT010000001">
    <property type="protein sequence ID" value="MBB6521226.1"/>
    <property type="molecule type" value="Genomic_DNA"/>
</dbReference>
<dbReference type="GO" id="GO:0003700">
    <property type="term" value="F:DNA-binding transcription factor activity"/>
    <property type="evidence" value="ECO:0007669"/>
    <property type="project" value="TreeGrafter"/>
</dbReference>
<evidence type="ECO:0000313" key="7">
    <source>
        <dbReference type="Proteomes" id="UP000528457"/>
    </source>
</evidence>
<dbReference type="InterPro" id="IPR050109">
    <property type="entry name" value="HTH-type_TetR-like_transc_reg"/>
</dbReference>
<dbReference type="AlphaFoldDB" id="A0A7X0JTU7"/>
<reference evidence="6 7" key="1">
    <citation type="submission" date="2020-08" db="EMBL/GenBank/DDBJ databases">
        <title>Genomic Encyclopedia of Type Strains, Phase IV (KMG-IV): sequencing the most valuable type-strain genomes for metagenomic binning, comparative biology and taxonomic classification.</title>
        <authorList>
            <person name="Goeker M."/>
        </authorList>
    </citation>
    <scope>NUCLEOTIDE SEQUENCE [LARGE SCALE GENOMIC DNA]</scope>
    <source>
        <strain evidence="6 7">DSM 22368</strain>
    </source>
</reference>
<name>A0A7X0JTU7_9GAMM</name>
<dbReference type="InterPro" id="IPR036271">
    <property type="entry name" value="Tet_transcr_reg_TetR-rel_C_sf"/>
</dbReference>
<protein>
    <submittedName>
        <fullName evidence="6">AcrR family transcriptional regulator</fullName>
    </submittedName>
</protein>
<dbReference type="InterPro" id="IPR001647">
    <property type="entry name" value="HTH_TetR"/>
</dbReference>
<dbReference type="Pfam" id="PF00440">
    <property type="entry name" value="TetR_N"/>
    <property type="match status" value="1"/>
</dbReference>
<gene>
    <name evidence="6" type="ORF">HNR48_001504</name>
</gene>
<evidence type="ECO:0000313" key="6">
    <source>
        <dbReference type="EMBL" id="MBB6521226.1"/>
    </source>
</evidence>
<keyword evidence="2 4" id="KW-0238">DNA-binding</keyword>
<dbReference type="PANTHER" id="PTHR30055">
    <property type="entry name" value="HTH-TYPE TRANSCRIPTIONAL REGULATOR RUTR"/>
    <property type="match status" value="1"/>
</dbReference>
<proteinExistence type="predicted"/>